<dbReference type="Pfam" id="PF01757">
    <property type="entry name" value="Acyl_transf_3"/>
    <property type="match status" value="1"/>
</dbReference>
<dbReference type="PANTHER" id="PTHR23028:SF53">
    <property type="entry name" value="ACYL_TRANSF_3 DOMAIN-CONTAINING PROTEIN"/>
    <property type="match status" value="1"/>
</dbReference>
<feature type="transmembrane region" description="Helical" evidence="2">
    <location>
        <begin position="124"/>
        <end position="141"/>
    </location>
</feature>
<feature type="region of interest" description="Disordered" evidence="1">
    <location>
        <begin position="415"/>
        <end position="460"/>
    </location>
</feature>
<dbReference type="AlphaFoldDB" id="G5AAI2"/>
<feature type="domain" description="Acyltransferase 3" evidence="3">
    <location>
        <begin position="49"/>
        <end position="380"/>
    </location>
</feature>
<organism evidence="4 5">
    <name type="scientific">Phytophthora sojae (strain P6497)</name>
    <name type="common">Soybean stem and root rot agent</name>
    <name type="synonym">Phytophthora megasperma f. sp. glycines</name>
    <dbReference type="NCBI Taxonomy" id="1094619"/>
    <lineage>
        <taxon>Eukaryota</taxon>
        <taxon>Sar</taxon>
        <taxon>Stramenopiles</taxon>
        <taxon>Oomycota</taxon>
        <taxon>Peronosporomycetes</taxon>
        <taxon>Peronosporales</taxon>
        <taxon>Peronosporaceae</taxon>
        <taxon>Phytophthora</taxon>
    </lineage>
</organism>
<evidence type="ECO:0000259" key="3">
    <source>
        <dbReference type="Pfam" id="PF01757"/>
    </source>
</evidence>
<dbReference type="KEGG" id="psoj:PHYSODRAFT_529486"/>
<protein>
    <recommendedName>
        <fullName evidence="3">Acyltransferase 3 domain-containing protein</fullName>
    </recommendedName>
</protein>
<gene>
    <name evidence="4" type="ORF">PHYSODRAFT_529486</name>
</gene>
<name>G5AAI2_PHYSP</name>
<accession>G5AAI2</accession>
<evidence type="ECO:0000313" key="5">
    <source>
        <dbReference type="Proteomes" id="UP000002640"/>
    </source>
</evidence>
<feature type="compositionally biased region" description="Polar residues" evidence="1">
    <location>
        <begin position="415"/>
        <end position="430"/>
    </location>
</feature>
<dbReference type="InterPro" id="IPR050879">
    <property type="entry name" value="Acyltransferase_3"/>
</dbReference>
<dbReference type="InParanoid" id="G5AAI2"/>
<dbReference type="EMBL" id="JH159162">
    <property type="protein sequence ID" value="EGZ07611.1"/>
    <property type="molecule type" value="Genomic_DNA"/>
</dbReference>
<dbReference type="RefSeq" id="XP_009537177.1">
    <property type="nucleotide sequence ID" value="XM_009538882.1"/>
</dbReference>
<feature type="transmembrane region" description="Helical" evidence="2">
    <location>
        <begin position="73"/>
        <end position="96"/>
    </location>
</feature>
<dbReference type="GO" id="GO:0000271">
    <property type="term" value="P:polysaccharide biosynthetic process"/>
    <property type="evidence" value="ECO:0007669"/>
    <property type="project" value="TreeGrafter"/>
</dbReference>
<feature type="transmembrane region" description="Helical" evidence="2">
    <location>
        <begin position="368"/>
        <end position="386"/>
    </location>
</feature>
<feature type="transmembrane region" description="Helical" evidence="2">
    <location>
        <begin position="233"/>
        <end position="250"/>
    </location>
</feature>
<feature type="transmembrane region" description="Helical" evidence="2">
    <location>
        <begin position="337"/>
        <end position="356"/>
    </location>
</feature>
<dbReference type="GeneID" id="20661369"/>
<sequence length="460" mass="53016">MTDAVVRLEVVEDGVSLKNGSKNPELKTTEATEGFPQNDPAASPVAKILFLDGVRGVAVVFVVTQHSGYMHDVYMGAVGVDAFFVLSSFLLTMLFMKKSIKLIAEQASYRKWGWTLADYFSKRFFRVYPLFALVAITLWLMPFEYKQRYYMVNRPEDFNLFQTLTFHPEHRHYLMWTLPLEISYYFILPAFVLAVLKMRRFWWMAFLPLYVWAIHEGLYTTRDNYPRQPLSKHLPTFVAGSMAAVIFVKLEAWIKSTGFKFNTLHIVGLRVLEAVLIAAYLSVVFRGLFFNWLGMPLQPSQHYIMPFTSVKLSLLFVIEMIQPSTVSLIFEWIVLRYLGKISFSVYLLHVFVIATPSVKLETNYYDKTFEVFTLVILLATVSYYTIEYPSQLLAQRLSRTFNRLASYSHEKVSEQADTAKSSMSLPQLNDGNEIESEPSTTNSSSDDEVRPQGVPFQSRR</sequence>
<evidence type="ECO:0000256" key="1">
    <source>
        <dbReference type="SAM" id="MobiDB-lite"/>
    </source>
</evidence>
<evidence type="ECO:0000313" key="4">
    <source>
        <dbReference type="EMBL" id="EGZ07611.1"/>
    </source>
</evidence>
<keyword evidence="2" id="KW-1133">Transmembrane helix</keyword>
<feature type="transmembrane region" description="Helical" evidence="2">
    <location>
        <begin position="271"/>
        <end position="292"/>
    </location>
</feature>
<proteinExistence type="predicted"/>
<dbReference type="Proteomes" id="UP000002640">
    <property type="component" value="Unassembled WGS sequence"/>
</dbReference>
<dbReference type="PANTHER" id="PTHR23028">
    <property type="entry name" value="ACETYLTRANSFERASE"/>
    <property type="match status" value="1"/>
</dbReference>
<dbReference type="GO" id="GO:0016020">
    <property type="term" value="C:membrane"/>
    <property type="evidence" value="ECO:0007669"/>
    <property type="project" value="TreeGrafter"/>
</dbReference>
<reference evidence="4 5" key="1">
    <citation type="journal article" date="2006" name="Science">
        <title>Phytophthora genome sequences uncover evolutionary origins and mechanisms of pathogenesis.</title>
        <authorList>
            <person name="Tyler B.M."/>
            <person name="Tripathy S."/>
            <person name="Zhang X."/>
            <person name="Dehal P."/>
            <person name="Jiang R.H."/>
            <person name="Aerts A."/>
            <person name="Arredondo F.D."/>
            <person name="Baxter L."/>
            <person name="Bensasson D."/>
            <person name="Beynon J.L."/>
            <person name="Chapman J."/>
            <person name="Damasceno C.M."/>
            <person name="Dorrance A.E."/>
            <person name="Dou D."/>
            <person name="Dickerman A.W."/>
            <person name="Dubchak I.L."/>
            <person name="Garbelotto M."/>
            <person name="Gijzen M."/>
            <person name="Gordon S.G."/>
            <person name="Govers F."/>
            <person name="Grunwald N.J."/>
            <person name="Huang W."/>
            <person name="Ivors K.L."/>
            <person name="Jones R.W."/>
            <person name="Kamoun S."/>
            <person name="Krampis K."/>
            <person name="Lamour K.H."/>
            <person name="Lee M.K."/>
            <person name="McDonald W.H."/>
            <person name="Medina M."/>
            <person name="Meijer H.J."/>
            <person name="Nordberg E.K."/>
            <person name="Maclean D.J."/>
            <person name="Ospina-Giraldo M.D."/>
            <person name="Morris P.F."/>
            <person name="Phuntumart V."/>
            <person name="Putnam N.H."/>
            <person name="Rash S."/>
            <person name="Rose J.K."/>
            <person name="Sakihama Y."/>
            <person name="Salamov A.A."/>
            <person name="Savidor A."/>
            <person name="Scheuring C.F."/>
            <person name="Smith B.M."/>
            <person name="Sobral B.W."/>
            <person name="Terry A."/>
            <person name="Torto-Alalibo T.A."/>
            <person name="Win J."/>
            <person name="Xu Z."/>
            <person name="Zhang H."/>
            <person name="Grigoriev I.V."/>
            <person name="Rokhsar D.S."/>
            <person name="Boore J.L."/>
        </authorList>
    </citation>
    <scope>NUCLEOTIDE SEQUENCE [LARGE SCALE GENOMIC DNA]</scope>
    <source>
        <strain evidence="4 5">P6497</strain>
    </source>
</reference>
<feature type="transmembrane region" description="Helical" evidence="2">
    <location>
        <begin position="201"/>
        <end position="221"/>
    </location>
</feature>
<keyword evidence="5" id="KW-1185">Reference proteome</keyword>
<dbReference type="OMA" id="DIETFEY"/>
<feature type="transmembrane region" description="Helical" evidence="2">
    <location>
        <begin position="173"/>
        <end position="194"/>
    </location>
</feature>
<keyword evidence="2" id="KW-0812">Transmembrane</keyword>
<keyword evidence="2" id="KW-0472">Membrane</keyword>
<dbReference type="GO" id="GO:0016747">
    <property type="term" value="F:acyltransferase activity, transferring groups other than amino-acyl groups"/>
    <property type="evidence" value="ECO:0007669"/>
    <property type="project" value="InterPro"/>
</dbReference>
<evidence type="ECO:0000256" key="2">
    <source>
        <dbReference type="SAM" id="Phobius"/>
    </source>
</evidence>
<dbReference type="InterPro" id="IPR002656">
    <property type="entry name" value="Acyl_transf_3_dom"/>
</dbReference>